<comment type="catalytic activity">
    <reaction evidence="5 6">
        <text>N(1)-(5-phospho-beta-D-ribosyl)glycinamide + (6R)-10-formyltetrahydrofolate = N(2)-formyl-N(1)-(5-phospho-beta-D-ribosyl)glycinamide + (6S)-5,6,7,8-tetrahydrofolate + H(+)</text>
        <dbReference type="Rhea" id="RHEA:15053"/>
        <dbReference type="ChEBI" id="CHEBI:15378"/>
        <dbReference type="ChEBI" id="CHEBI:57453"/>
        <dbReference type="ChEBI" id="CHEBI:143788"/>
        <dbReference type="ChEBI" id="CHEBI:147286"/>
        <dbReference type="ChEBI" id="CHEBI:195366"/>
        <dbReference type="EC" id="2.1.2.2"/>
    </reaction>
</comment>
<dbReference type="NCBIfam" id="TIGR00639">
    <property type="entry name" value="PurN"/>
    <property type="match status" value="1"/>
</dbReference>
<dbReference type="Gene3D" id="3.40.50.170">
    <property type="entry name" value="Formyl transferase, N-terminal domain"/>
    <property type="match status" value="1"/>
</dbReference>
<dbReference type="Proteomes" id="UP000182715">
    <property type="component" value="Unassembled WGS sequence"/>
</dbReference>
<comment type="function">
    <text evidence="6">Catalyzes the transfer of a formyl group from 10-formyltetrahydrofolate to 5-phospho-ribosyl-glycinamide (GAR), producing 5-phospho-ribosyl-N-formylglycinamide (FGAR) and tetrahydrofolate.</text>
</comment>
<keyword evidence="3 6" id="KW-0658">Purine biosynthesis</keyword>
<dbReference type="SUPFAM" id="SSF53328">
    <property type="entry name" value="Formyltransferase"/>
    <property type="match status" value="1"/>
</dbReference>
<feature type="site" description="Raises pKa of active site His" evidence="6">
    <location>
        <position position="174"/>
    </location>
</feature>
<dbReference type="InterPro" id="IPR004607">
    <property type="entry name" value="GART"/>
</dbReference>
<evidence type="ECO:0000313" key="9">
    <source>
        <dbReference type="Proteomes" id="UP000182715"/>
    </source>
</evidence>
<feature type="active site" description="Proton donor" evidence="6">
    <location>
        <position position="138"/>
    </location>
</feature>
<dbReference type="HAMAP" id="MF_01930">
    <property type="entry name" value="PurN"/>
    <property type="match status" value="1"/>
</dbReference>
<comment type="similarity">
    <text evidence="4 6">Belongs to the GART family.</text>
</comment>
<dbReference type="PANTHER" id="PTHR43369">
    <property type="entry name" value="PHOSPHORIBOSYLGLYCINAMIDE FORMYLTRANSFERASE"/>
    <property type="match status" value="1"/>
</dbReference>
<dbReference type="GO" id="GO:0006189">
    <property type="term" value="P:'de novo' IMP biosynthetic process"/>
    <property type="evidence" value="ECO:0007669"/>
    <property type="project" value="UniProtKB-UniRule"/>
</dbReference>
<feature type="domain" description="Formyl transferase N-terminal" evidence="7">
    <location>
        <begin position="34"/>
        <end position="211"/>
    </location>
</feature>
<feature type="binding site" evidence="6">
    <location>
        <position position="94"/>
    </location>
    <ligand>
        <name>(6R)-10-formyltetrahydrofolate</name>
        <dbReference type="ChEBI" id="CHEBI:195366"/>
    </ligand>
</feature>
<dbReference type="AlphaFoldDB" id="A0A0H5Q9W6"/>
<dbReference type="Pfam" id="PF00551">
    <property type="entry name" value="Formyl_trans_N"/>
    <property type="match status" value="1"/>
</dbReference>
<accession>A0A0H5Q9W6</accession>
<dbReference type="EMBL" id="CVTF01000026">
    <property type="protein sequence ID" value="CRY98837.1"/>
    <property type="molecule type" value="Genomic_DNA"/>
</dbReference>
<dbReference type="InterPro" id="IPR002376">
    <property type="entry name" value="Formyl_transf_N"/>
</dbReference>
<proteinExistence type="inferred from homology"/>
<dbReference type="PIRSF" id="PIRSF036480">
    <property type="entry name" value="FormyFH4_hydr"/>
    <property type="match status" value="1"/>
</dbReference>
<dbReference type="EC" id="2.1.2.2" evidence="6"/>
<dbReference type="FunFam" id="3.40.50.170:FF:000007">
    <property type="entry name" value="Phosphoribosylglycinamide formyltransferase"/>
    <property type="match status" value="1"/>
</dbReference>
<dbReference type="CDD" id="cd08645">
    <property type="entry name" value="FMT_core_GART"/>
    <property type="match status" value="1"/>
</dbReference>
<evidence type="ECO:0000256" key="4">
    <source>
        <dbReference type="ARBA" id="ARBA00038440"/>
    </source>
</evidence>
<feature type="binding site" evidence="6">
    <location>
        <begin position="119"/>
        <end position="122"/>
    </location>
    <ligand>
        <name>(6R)-10-formyltetrahydrofolate</name>
        <dbReference type="ChEBI" id="CHEBI:195366"/>
    </ligand>
</feature>
<dbReference type="GO" id="GO:0004644">
    <property type="term" value="F:phosphoribosylglycinamide formyltransferase activity"/>
    <property type="evidence" value="ECO:0007669"/>
    <property type="project" value="UniProtKB-UniRule"/>
</dbReference>
<name>A0A0H5Q9W6_NEIMI</name>
<comment type="pathway">
    <text evidence="1 6">Purine metabolism; IMP biosynthesis via de novo pathway; N(2)-formyl-N(1)-(5-phospho-D-ribosyl)glycinamide from N(1)-(5-phospho-D-ribosyl)glycinamide (10-formyl THF route): step 1/1.</text>
</comment>
<gene>
    <name evidence="6" type="primary">purN</name>
</gene>
<dbReference type="InterPro" id="IPR036477">
    <property type="entry name" value="Formyl_transf_N_sf"/>
</dbReference>
<evidence type="ECO:0000313" key="8">
    <source>
        <dbReference type="EMBL" id="CRY98837.1"/>
    </source>
</evidence>
<evidence type="ECO:0000256" key="1">
    <source>
        <dbReference type="ARBA" id="ARBA00005054"/>
    </source>
</evidence>
<feature type="binding site" evidence="6">
    <location>
        <position position="136"/>
    </location>
    <ligand>
        <name>(6R)-10-formyltetrahydrofolate</name>
        <dbReference type="ChEBI" id="CHEBI:195366"/>
    </ligand>
</feature>
<keyword evidence="2 6" id="KW-0808">Transferase</keyword>
<dbReference type="PROSITE" id="PS00373">
    <property type="entry name" value="GART"/>
    <property type="match status" value="1"/>
</dbReference>
<evidence type="ECO:0000256" key="5">
    <source>
        <dbReference type="ARBA" id="ARBA00047664"/>
    </source>
</evidence>
<feature type="binding site" evidence="6">
    <location>
        <begin position="44"/>
        <end position="46"/>
    </location>
    <ligand>
        <name>N(1)-(5-phospho-beta-D-ribosyl)glycinamide</name>
        <dbReference type="ChEBI" id="CHEBI:143788"/>
    </ligand>
</feature>
<dbReference type="InterPro" id="IPR001555">
    <property type="entry name" value="GART_AS"/>
</dbReference>
<dbReference type="GO" id="GO:0005829">
    <property type="term" value="C:cytosol"/>
    <property type="evidence" value="ECO:0007669"/>
    <property type="project" value="TreeGrafter"/>
</dbReference>
<evidence type="ECO:0000256" key="3">
    <source>
        <dbReference type="ARBA" id="ARBA00022755"/>
    </source>
</evidence>
<dbReference type="PANTHER" id="PTHR43369:SF2">
    <property type="entry name" value="PHOSPHORIBOSYLGLYCINAMIDE FORMYLTRANSFERASE"/>
    <property type="match status" value="1"/>
</dbReference>
<sequence length="240" mass="26412">MPETGFRAFLRQMPSETTKQRFRRHPFQKRTIMKNIVILISGRGSNMQAIVNAAIHNVRIAAVLSNSETAAGLQWAAERGIPTDSLNHKNFTSRLAFDTAMMEKIDAYQPDLVVLAGFMRILTPEFCARYEGRLMNIHPSILPSFTGLHTHERALEAGCRVAGCTIHFVTAELDCGPIVSQGVVPILDGDTADDIAARVLAVEHKLYPKAVADFAAGRLIIEGNRVRNSENADAARFLTA</sequence>
<evidence type="ECO:0000259" key="7">
    <source>
        <dbReference type="Pfam" id="PF00551"/>
    </source>
</evidence>
<protein>
    <recommendedName>
        <fullName evidence="6">Phosphoribosylglycinamide formyltransferase</fullName>
        <ecNumber evidence="6">2.1.2.2</ecNumber>
    </recommendedName>
    <alternativeName>
        <fullName evidence="6">5'-phosphoribosylglycinamide transformylase</fullName>
    </alternativeName>
    <alternativeName>
        <fullName evidence="6">GAR transformylase</fullName>
        <shortName evidence="6">GART</shortName>
    </alternativeName>
</protein>
<reference evidence="8 9" key="1">
    <citation type="submission" date="2014-11" db="EMBL/GenBank/DDBJ databases">
        <authorList>
            <person name="Diene M.Seydina."/>
        </authorList>
    </citation>
    <scope>NUCLEOTIDE SEQUENCE [LARGE SCALE GENOMIC DNA]</scope>
    <source>
        <strain evidence="8 9">Neisseria meningitidis CHUV</strain>
    </source>
</reference>
<organism evidence="8 9">
    <name type="scientific">Neisseria meningitidis serogroup B</name>
    <dbReference type="NCBI Taxonomy" id="491"/>
    <lineage>
        <taxon>Bacteria</taxon>
        <taxon>Pseudomonadati</taxon>
        <taxon>Pseudomonadota</taxon>
        <taxon>Betaproteobacteria</taxon>
        <taxon>Neisseriales</taxon>
        <taxon>Neisseriaceae</taxon>
        <taxon>Neisseria</taxon>
    </lineage>
</organism>
<evidence type="ECO:0000256" key="2">
    <source>
        <dbReference type="ARBA" id="ARBA00022679"/>
    </source>
</evidence>
<evidence type="ECO:0000256" key="6">
    <source>
        <dbReference type="HAMAP-Rule" id="MF_01930"/>
    </source>
</evidence>
<dbReference type="UniPathway" id="UPA00074">
    <property type="reaction ID" value="UER00126"/>
</dbReference>